<dbReference type="InterPro" id="IPR036770">
    <property type="entry name" value="Ankyrin_rpt-contain_sf"/>
</dbReference>
<accession>A0A6J8DAL8</accession>
<dbReference type="EMBL" id="CACVKT020007049">
    <property type="protein sequence ID" value="CAC5404969.1"/>
    <property type="molecule type" value="Genomic_DNA"/>
</dbReference>
<sequence>MLYKKWQEERKMKDELHSFVTKIQKKIRTRDMHTVSTKKWRPWLRIQEDEATAEKKIKEDNACTDDTSVFLLYSRTPTSDISDKSRLEEMKLRKEEIPRSSESALGLSDDSRVWLTVPLNAVRQNRLDVLDLCIKTGIDIGIFRDIRGISLLHEALLGVTDNEIIEKLLTFINKSTLSDSNFPPMKVLLANEKLSCKQKIELMRKRISYGVPLHYDNSTEGSAIQNVISAKSSVHDESMIEDWKQLLDELLSLGVNINSTDWFKHTALLVAINSIPPHGFEDMHDEENSVQNL</sequence>
<dbReference type="AlphaFoldDB" id="A0A6J8DAL8"/>
<dbReference type="Proteomes" id="UP000507470">
    <property type="component" value="Unassembled WGS sequence"/>
</dbReference>
<name>A0A6J8DAL8_MYTCO</name>
<reference evidence="1 2" key="1">
    <citation type="submission" date="2020-06" db="EMBL/GenBank/DDBJ databases">
        <authorList>
            <person name="Li R."/>
            <person name="Bekaert M."/>
        </authorList>
    </citation>
    <scope>NUCLEOTIDE SEQUENCE [LARGE SCALE GENOMIC DNA]</scope>
    <source>
        <strain evidence="2">wild</strain>
    </source>
</reference>
<evidence type="ECO:0000313" key="1">
    <source>
        <dbReference type="EMBL" id="CAC5404969.1"/>
    </source>
</evidence>
<dbReference type="Gene3D" id="1.25.40.20">
    <property type="entry name" value="Ankyrin repeat-containing domain"/>
    <property type="match status" value="1"/>
</dbReference>
<gene>
    <name evidence="1" type="ORF">MCOR_38698</name>
</gene>
<proteinExistence type="predicted"/>
<organism evidence="1 2">
    <name type="scientific">Mytilus coruscus</name>
    <name type="common">Sea mussel</name>
    <dbReference type="NCBI Taxonomy" id="42192"/>
    <lineage>
        <taxon>Eukaryota</taxon>
        <taxon>Metazoa</taxon>
        <taxon>Spiralia</taxon>
        <taxon>Lophotrochozoa</taxon>
        <taxon>Mollusca</taxon>
        <taxon>Bivalvia</taxon>
        <taxon>Autobranchia</taxon>
        <taxon>Pteriomorphia</taxon>
        <taxon>Mytilida</taxon>
        <taxon>Mytiloidea</taxon>
        <taxon>Mytilidae</taxon>
        <taxon>Mytilinae</taxon>
        <taxon>Mytilus</taxon>
    </lineage>
</organism>
<evidence type="ECO:0000313" key="2">
    <source>
        <dbReference type="Proteomes" id="UP000507470"/>
    </source>
</evidence>
<keyword evidence="2" id="KW-1185">Reference proteome</keyword>
<dbReference type="SUPFAM" id="SSF48403">
    <property type="entry name" value="Ankyrin repeat"/>
    <property type="match status" value="1"/>
</dbReference>
<protein>
    <submittedName>
        <fullName evidence="1">Uncharacterized protein</fullName>
    </submittedName>
</protein>